<evidence type="ECO:0000256" key="11">
    <source>
        <dbReference type="ARBA" id="ARBA00022974"/>
    </source>
</evidence>
<dbReference type="Proteomes" id="UP000054776">
    <property type="component" value="Unassembled WGS sequence"/>
</dbReference>
<dbReference type="HAMAP" id="MF_00505">
    <property type="entry name" value="HSP90"/>
    <property type="match status" value="1"/>
</dbReference>
<evidence type="ECO:0000256" key="10">
    <source>
        <dbReference type="ARBA" id="ARBA00022840"/>
    </source>
</evidence>
<dbReference type="FunFam" id="3.30.565.10:FF:000204">
    <property type="entry name" value="Heat shock protein HSP 90-beta"/>
    <property type="match status" value="1"/>
</dbReference>
<keyword evidence="6" id="KW-0963">Cytoplasm</keyword>
<keyword evidence="21" id="KW-1185">Reference proteome</keyword>
<gene>
    <name evidence="20" type="primary">Hsp83</name>
    <name evidence="20" type="ORF">T01_11551</name>
</gene>
<comment type="similarity">
    <text evidence="4">Belongs to the glypican family.</text>
</comment>
<dbReference type="STRING" id="6334.A0A0V1C1Q1"/>
<evidence type="ECO:0000256" key="15">
    <source>
        <dbReference type="ARBA" id="ARBA00023186"/>
    </source>
</evidence>
<feature type="region of interest" description="Disordered" evidence="19">
    <location>
        <begin position="179"/>
        <end position="226"/>
    </location>
</feature>
<dbReference type="SUPFAM" id="SSF54211">
    <property type="entry name" value="Ribosomal protein S5 domain 2-like"/>
    <property type="match status" value="1"/>
</dbReference>
<dbReference type="OrthoDB" id="5426351at2759"/>
<dbReference type="InterPro" id="IPR036890">
    <property type="entry name" value="HATPase_C_sf"/>
</dbReference>
<feature type="compositionally biased region" description="Polar residues" evidence="19">
    <location>
        <begin position="1430"/>
        <end position="1443"/>
    </location>
</feature>
<evidence type="ECO:0000256" key="2">
    <source>
        <dbReference type="ARBA" id="ARBA00004609"/>
    </source>
</evidence>
<dbReference type="InterPro" id="IPR020568">
    <property type="entry name" value="Ribosomal_Su5_D2-typ_SF"/>
</dbReference>
<evidence type="ECO:0000256" key="13">
    <source>
        <dbReference type="ARBA" id="ARBA00023136"/>
    </source>
</evidence>
<dbReference type="Pfam" id="PF00183">
    <property type="entry name" value="HSP90"/>
    <property type="match status" value="1"/>
</dbReference>
<dbReference type="InParanoid" id="A0A0V1C1Q1"/>
<dbReference type="Gene3D" id="3.30.565.10">
    <property type="entry name" value="Histidine kinase-like ATPase, C-terminal domain"/>
    <property type="match status" value="1"/>
</dbReference>
<evidence type="ECO:0000256" key="7">
    <source>
        <dbReference type="ARBA" id="ARBA00022622"/>
    </source>
</evidence>
<keyword evidence="17" id="KW-0449">Lipoprotein</keyword>
<comment type="subcellular location">
    <subcellularLocation>
        <location evidence="2">Cell membrane</location>
        <topology evidence="2">Lipid-anchor</topology>
        <topology evidence="2">GPI-anchor</topology>
    </subcellularLocation>
    <subcellularLocation>
        <location evidence="1">Cytoplasm</location>
    </subcellularLocation>
</comment>
<dbReference type="GO" id="GO:0005737">
    <property type="term" value="C:cytoplasm"/>
    <property type="evidence" value="ECO:0007669"/>
    <property type="project" value="UniProtKB-SubCell"/>
</dbReference>
<dbReference type="GO" id="GO:0005886">
    <property type="term" value="C:plasma membrane"/>
    <property type="evidence" value="ECO:0007669"/>
    <property type="project" value="UniProtKB-SubCell"/>
</dbReference>
<evidence type="ECO:0000313" key="20">
    <source>
        <dbReference type="EMBL" id="KRY43273.1"/>
    </source>
</evidence>
<keyword evidence="8" id="KW-0732">Signal</keyword>
<feature type="compositionally biased region" description="Basic and acidic residues" evidence="19">
    <location>
        <begin position="190"/>
        <end position="207"/>
    </location>
</feature>
<dbReference type="FunFam" id="3.40.50.11260:FF:000001">
    <property type="entry name" value="Heat shock protein 90 alpha"/>
    <property type="match status" value="1"/>
</dbReference>
<dbReference type="Pfam" id="PF13589">
    <property type="entry name" value="HATPase_c_3"/>
    <property type="match status" value="1"/>
</dbReference>
<feature type="region of interest" description="Disordered" evidence="19">
    <location>
        <begin position="1390"/>
        <end position="1453"/>
    </location>
</feature>
<accession>A0A0V1C1Q1</accession>
<organism evidence="20 21">
    <name type="scientific">Trichinella spiralis</name>
    <name type="common">Trichina worm</name>
    <dbReference type="NCBI Taxonomy" id="6334"/>
    <lineage>
        <taxon>Eukaryota</taxon>
        <taxon>Metazoa</taxon>
        <taxon>Ecdysozoa</taxon>
        <taxon>Nematoda</taxon>
        <taxon>Enoplea</taxon>
        <taxon>Dorylaimia</taxon>
        <taxon>Trichinellida</taxon>
        <taxon>Trichinellidae</taxon>
        <taxon>Trichinella</taxon>
    </lineage>
</organism>
<dbReference type="Pfam" id="PF01153">
    <property type="entry name" value="Glypican"/>
    <property type="match status" value="1"/>
</dbReference>
<dbReference type="InterPro" id="IPR001863">
    <property type="entry name" value="Glypican"/>
</dbReference>
<evidence type="ECO:0000256" key="9">
    <source>
        <dbReference type="ARBA" id="ARBA00022741"/>
    </source>
</evidence>
<dbReference type="PANTHER" id="PTHR11528">
    <property type="entry name" value="HEAT SHOCK PROTEIN 90 FAMILY MEMBER"/>
    <property type="match status" value="1"/>
</dbReference>
<evidence type="ECO:0000256" key="16">
    <source>
        <dbReference type="ARBA" id="ARBA00023207"/>
    </source>
</evidence>
<dbReference type="NCBIfam" id="NF003555">
    <property type="entry name" value="PRK05218.1"/>
    <property type="match status" value="1"/>
</dbReference>
<evidence type="ECO:0000256" key="14">
    <source>
        <dbReference type="ARBA" id="ARBA00023180"/>
    </source>
</evidence>
<keyword evidence="12 20" id="KW-0346">Stress response</keyword>
<dbReference type="FunFam" id="1.20.120.790:FF:000001">
    <property type="entry name" value="Heat shock protein 90 alpha"/>
    <property type="match status" value="1"/>
</dbReference>
<protein>
    <recommendedName>
        <fullName evidence="18">Heat shock protein 90</fullName>
    </recommendedName>
</protein>
<proteinExistence type="inferred from homology"/>
<dbReference type="GO" id="GO:0016887">
    <property type="term" value="F:ATP hydrolysis activity"/>
    <property type="evidence" value="ECO:0007669"/>
    <property type="project" value="InterPro"/>
</dbReference>
<dbReference type="GO" id="GO:0098552">
    <property type="term" value="C:side of membrane"/>
    <property type="evidence" value="ECO:0007669"/>
    <property type="project" value="UniProtKB-KW"/>
</dbReference>
<sequence length="1480" mass="167684">LISNASDALDKIRYEALTNPEKLSTGKDLYIKIVPNAEERTLTIMDTGIGMTKADLINNLGTIAKSGTKAFMEALQAGADISMIGQFGVGFYSSYLVADRVTVCSKNNDDDCYMWESSAGGSFTIRTCNDPELTRGTKIILHMKEDQTDYLEARKIKEIVKKHSQFIGYPIRLVVQKEREKEVEDEEMEADNKENENEDDDKPKIEDVGSDEEAETSSKEKKKKTIKEKYLDEEEINKTKPIWTRNSDEITNEEYAEFYKSLTNDWEDHLAVKHFSVEGQLEFRALLYVPRRAPYDLFENRKMRNNIKLYVRRVFIMENCEDLMPEYLNFIKGVVDSEDLPLNISREMLQQSKILKVIRKNLVKKCLDLFEELAEDKDNYNKFYEQFSKNIKLGIHEDSSNRAKLANLLRYHTSANETEMSSLKDYVNRMKPNQKCIYFIAGESLDAVKNSAFVEAVKKRGFEVVYMVDAIDEYVVQQLKAFEGKNLVSVTREGLELPEDEEEKKRREEDKVKYEPLFKVMMEILENKVEKVSISNRLVSSPCCIVTAQFGWSANMERIMKAQALRDSTTMGYMTAKKQLEINPNHPIIQQLYERVTKDKNDKTVKDLVILLYETSLLCSGFTLEEPQKHAQRIHRMIRLGLGIDDDEEESADIPITEIPTTSATADDENRMEELAYEIELKIINVKLEQHQVMTTLTVKKVCFDRKDCSKRMENIRIRLDMDDDHYYRDSSFKSFVAGDYVNGMCGFNFTCCSQKIIVDLIQSSKLQLADWIRTANAPLVHYLAEQRVHMTGAGCRVGLFFFNGGQSVVFSIMVKFEYCSWNIVSHLLNGQTGIIAVFYQQVNMLLSEAEFEIGQMFKEHFPQIATVVRPTTGQLFKHLRSTMLVWNVGQDNIIINHSDMTNITAGQEKANSGAKLRRMVERFFANIFPPVYACVINADCGRGYALNGNYSRCVRDAFLKIDPFGDVPSRLGFAFGEAVTNLRRVHYFLEQLLQTLQQLENRWQRWAAGDYYQNPGKLSQEHSCTALLAKHYACPLCKPETDDDGILNPATSKPCNYECVFAVSSCLEMIHRSLQPLWSQAVKSFSKFINFTIKNEHADLEDVLRNGHGLIGSLYDAIMDNALAAGPEISVRLFDECGTMQMDDNNKSNPIENAAQISVALDEPLLKKEAGKSRVYIRTATDKPNLMHYASVVAQNLSIFYADWISQMAELVCENPNASTKAFTVCASSGLTMKNAVSQNLHVDNNMIFPQTTTPNSKAALSQEKNPSSHIEYGSMQVTPAMVKVNDDDGDGDDQLDHYPSVDDDDDGKKNRLPETLNRSPATSFKPDQPLSAADLEEKLRRLTETMEKIQASDDVDQDGMIVKSQAGGAWSSGMFKNFITRTPLVQSDDEDDWMQGSGSGNHLQPFSTSTDQPDVSVSIYEPGEETTEATTRPNDEGSTQPSSTATQGDSSSSLLASDLKIILITNLYAFIAHRCLFA</sequence>
<keyword evidence="13" id="KW-0472">Membrane</keyword>
<dbReference type="InterPro" id="IPR037196">
    <property type="entry name" value="HSP90_C"/>
</dbReference>
<dbReference type="FunFam" id="3.30.230.80:FF:000001">
    <property type="entry name" value="Heat shock protein 90 alpha"/>
    <property type="match status" value="1"/>
</dbReference>
<evidence type="ECO:0000256" key="17">
    <source>
        <dbReference type="ARBA" id="ARBA00023288"/>
    </source>
</evidence>
<comment type="similarity">
    <text evidence="3">Belongs to the heat shock protein 90 family.</text>
</comment>
<evidence type="ECO:0000256" key="3">
    <source>
        <dbReference type="ARBA" id="ARBA00008239"/>
    </source>
</evidence>
<evidence type="ECO:0000256" key="19">
    <source>
        <dbReference type="SAM" id="MobiDB-lite"/>
    </source>
</evidence>
<feature type="non-terminal residue" evidence="20">
    <location>
        <position position="1"/>
    </location>
</feature>
<dbReference type="Gene3D" id="3.40.50.11260">
    <property type="match status" value="1"/>
</dbReference>
<feature type="compositionally biased region" description="Polar residues" evidence="19">
    <location>
        <begin position="1402"/>
        <end position="1417"/>
    </location>
</feature>
<dbReference type="EMBL" id="JYDH01000001">
    <property type="protein sequence ID" value="KRY43273.1"/>
    <property type="molecule type" value="Genomic_DNA"/>
</dbReference>
<evidence type="ECO:0000256" key="5">
    <source>
        <dbReference type="ARBA" id="ARBA00022475"/>
    </source>
</evidence>
<dbReference type="CDD" id="cd16927">
    <property type="entry name" value="HATPase_Hsp90-like"/>
    <property type="match status" value="1"/>
</dbReference>
<name>A0A0V1C1Q1_TRISP</name>
<keyword evidence="10" id="KW-0067">ATP-binding</keyword>
<comment type="caution">
    <text evidence="20">The sequence shown here is derived from an EMBL/GenBank/DDBJ whole genome shotgun (WGS) entry which is preliminary data.</text>
</comment>
<keyword evidence="14" id="KW-0325">Glycoprotein</keyword>
<feature type="compositionally biased region" description="Basic and acidic residues" evidence="19">
    <location>
        <begin position="1296"/>
        <end position="1314"/>
    </location>
</feature>
<dbReference type="PRINTS" id="PR00775">
    <property type="entry name" value="HEATSHOCK90"/>
</dbReference>
<evidence type="ECO:0000256" key="6">
    <source>
        <dbReference type="ARBA" id="ARBA00022490"/>
    </source>
</evidence>
<dbReference type="InterPro" id="IPR001404">
    <property type="entry name" value="Hsp90_fam"/>
</dbReference>
<keyword evidence="7" id="KW-0336">GPI-anchor</keyword>
<keyword evidence="11" id="KW-0654">Proteoglycan</keyword>
<dbReference type="InterPro" id="IPR020575">
    <property type="entry name" value="Hsp90_N"/>
</dbReference>
<dbReference type="GO" id="GO:0009966">
    <property type="term" value="P:regulation of signal transduction"/>
    <property type="evidence" value="ECO:0007669"/>
    <property type="project" value="InterPro"/>
</dbReference>
<dbReference type="SUPFAM" id="SSF55874">
    <property type="entry name" value="ATPase domain of HSP90 chaperone/DNA topoisomerase II/histidine kinase"/>
    <property type="match status" value="1"/>
</dbReference>
<reference evidence="20 21" key="1">
    <citation type="submission" date="2015-01" db="EMBL/GenBank/DDBJ databases">
        <title>Evolution of Trichinella species and genotypes.</title>
        <authorList>
            <person name="Korhonen P.K."/>
            <person name="Edoardo P."/>
            <person name="Giuseppe L.R."/>
            <person name="Gasser R.B."/>
        </authorList>
    </citation>
    <scope>NUCLEOTIDE SEQUENCE [LARGE SCALE GENOMIC DNA]</scope>
    <source>
        <strain evidence="20">ISS3</strain>
    </source>
</reference>
<keyword evidence="9" id="KW-0547">Nucleotide-binding</keyword>
<dbReference type="GO" id="GO:0051082">
    <property type="term" value="F:unfolded protein binding"/>
    <property type="evidence" value="ECO:0007669"/>
    <property type="project" value="InterPro"/>
</dbReference>
<keyword evidence="5" id="KW-1003">Cell membrane</keyword>
<dbReference type="GO" id="GO:0005524">
    <property type="term" value="F:ATP binding"/>
    <property type="evidence" value="ECO:0007669"/>
    <property type="project" value="UniProtKB-KW"/>
</dbReference>
<dbReference type="GO" id="GO:0140662">
    <property type="term" value="F:ATP-dependent protein folding chaperone"/>
    <property type="evidence" value="ECO:0007669"/>
    <property type="project" value="InterPro"/>
</dbReference>
<evidence type="ECO:0000313" key="21">
    <source>
        <dbReference type="Proteomes" id="UP000054776"/>
    </source>
</evidence>
<feature type="compositionally biased region" description="Low complexity" evidence="19">
    <location>
        <begin position="1444"/>
        <end position="1453"/>
    </location>
</feature>
<dbReference type="Gene3D" id="3.30.230.80">
    <property type="match status" value="1"/>
</dbReference>
<dbReference type="Gene3D" id="1.20.120.790">
    <property type="entry name" value="Heat shock protein 90, C-terminal domain"/>
    <property type="match status" value="1"/>
</dbReference>
<keyword evidence="15" id="KW-0143">Chaperone</keyword>
<dbReference type="GO" id="GO:0101031">
    <property type="term" value="C:protein folding chaperone complex"/>
    <property type="evidence" value="ECO:0007669"/>
    <property type="project" value="UniProtKB-ARBA"/>
</dbReference>
<keyword evidence="16" id="KW-0357">Heparan sulfate</keyword>
<feature type="region of interest" description="Disordered" evidence="19">
    <location>
        <begin position="1284"/>
        <end position="1334"/>
    </location>
</feature>
<evidence type="ECO:0000256" key="4">
    <source>
        <dbReference type="ARBA" id="ARBA00010260"/>
    </source>
</evidence>
<evidence type="ECO:0000256" key="1">
    <source>
        <dbReference type="ARBA" id="ARBA00004496"/>
    </source>
</evidence>
<evidence type="ECO:0000256" key="12">
    <source>
        <dbReference type="ARBA" id="ARBA00023016"/>
    </source>
</evidence>
<evidence type="ECO:0000256" key="8">
    <source>
        <dbReference type="ARBA" id="ARBA00022729"/>
    </source>
</evidence>
<dbReference type="SUPFAM" id="SSF110942">
    <property type="entry name" value="HSP90 C-terminal domain"/>
    <property type="match status" value="1"/>
</dbReference>
<evidence type="ECO:0000256" key="18">
    <source>
        <dbReference type="ARBA" id="ARBA00070817"/>
    </source>
</evidence>